<dbReference type="PRINTS" id="PR00354">
    <property type="entry name" value="7FE8SFRDOXIN"/>
</dbReference>
<evidence type="ECO:0000256" key="7">
    <source>
        <dbReference type="ARBA" id="ARBA00023004"/>
    </source>
</evidence>
<protein>
    <recommendedName>
        <fullName evidence="9">Ferredoxin</fullName>
    </recommendedName>
</protein>
<dbReference type="AlphaFoldDB" id="A0A927MFU1"/>
<comment type="cofactor">
    <cofactor evidence="1">
        <name>[3Fe-4S] cluster</name>
        <dbReference type="ChEBI" id="CHEBI:21137"/>
    </cofactor>
</comment>
<proteinExistence type="predicted"/>
<comment type="function">
    <text evidence="9">Ferredoxins are iron-sulfur proteins that transfer electrons in a wide variety of metabolic reactions.</text>
</comment>
<dbReference type="InterPro" id="IPR017896">
    <property type="entry name" value="4Fe4S_Fe-S-bd"/>
</dbReference>
<dbReference type="PROSITE" id="PS51379">
    <property type="entry name" value="4FE4S_FER_2"/>
    <property type="match status" value="1"/>
</dbReference>
<dbReference type="RefSeq" id="WP_192596895.1">
    <property type="nucleotide sequence ID" value="NZ_JADBEL010000001.1"/>
</dbReference>
<dbReference type="EMBL" id="JADBEL010000001">
    <property type="protein sequence ID" value="MBE1553063.1"/>
    <property type="molecule type" value="Genomic_DNA"/>
</dbReference>
<evidence type="ECO:0000256" key="1">
    <source>
        <dbReference type="ARBA" id="ARBA00001927"/>
    </source>
</evidence>
<dbReference type="Proteomes" id="UP000658225">
    <property type="component" value="Unassembled WGS sequence"/>
</dbReference>
<evidence type="ECO:0000256" key="2">
    <source>
        <dbReference type="ARBA" id="ARBA00001966"/>
    </source>
</evidence>
<evidence type="ECO:0000313" key="12">
    <source>
        <dbReference type="Proteomes" id="UP000658225"/>
    </source>
</evidence>
<keyword evidence="12" id="KW-1185">Reference proteome</keyword>
<comment type="caution">
    <text evidence="11">The sequence shown here is derived from an EMBL/GenBank/DDBJ whole genome shotgun (WGS) entry which is preliminary data.</text>
</comment>
<evidence type="ECO:0000256" key="6">
    <source>
        <dbReference type="ARBA" id="ARBA00022982"/>
    </source>
</evidence>
<dbReference type="InterPro" id="IPR000813">
    <property type="entry name" value="7Fe_ferredoxin"/>
</dbReference>
<evidence type="ECO:0000313" key="11">
    <source>
        <dbReference type="EMBL" id="MBE1553063.1"/>
    </source>
</evidence>
<sequence length="80" mass="8781">MAFVITSQCITERAADCVEVCPVDCITLGDDQFFIDPNTCIDCGACEVVCPVEAIYFEEDVPEGEVSSIFKAKKYFGIVE</sequence>
<keyword evidence="4 9" id="KW-0004">4Fe-4S</keyword>
<dbReference type="GO" id="GO:0046872">
    <property type="term" value="F:metal ion binding"/>
    <property type="evidence" value="ECO:0007669"/>
    <property type="project" value="UniProtKB-UniRule"/>
</dbReference>
<dbReference type="PANTHER" id="PTHR42859:SF2">
    <property type="entry name" value="FERREDOXIN"/>
    <property type="match status" value="1"/>
</dbReference>
<evidence type="ECO:0000256" key="5">
    <source>
        <dbReference type="ARBA" id="ARBA00022723"/>
    </source>
</evidence>
<gene>
    <name evidence="11" type="ORF">H4683_000132</name>
</gene>
<dbReference type="SUPFAM" id="SSF54862">
    <property type="entry name" value="4Fe-4S ferredoxins"/>
    <property type="match status" value="1"/>
</dbReference>
<keyword evidence="7 9" id="KW-0408">Iron</keyword>
<dbReference type="GO" id="GO:0009055">
    <property type="term" value="F:electron transfer activity"/>
    <property type="evidence" value="ECO:0007669"/>
    <property type="project" value="UniProtKB-UniRule"/>
</dbReference>
<dbReference type="InterPro" id="IPR017900">
    <property type="entry name" value="4Fe4S_Fe_S_CS"/>
</dbReference>
<evidence type="ECO:0000256" key="4">
    <source>
        <dbReference type="ARBA" id="ARBA00022485"/>
    </source>
</evidence>
<comment type="cofactor">
    <cofactor evidence="2 9">
        <name>[4Fe-4S] cluster</name>
        <dbReference type="ChEBI" id="CHEBI:49883"/>
    </cofactor>
</comment>
<dbReference type="PANTHER" id="PTHR42859">
    <property type="entry name" value="OXIDOREDUCTASE"/>
    <property type="match status" value="1"/>
</dbReference>
<name>A0A927MFU1_9BACL</name>
<accession>A0A927MFU1</accession>
<dbReference type="PROSITE" id="PS00198">
    <property type="entry name" value="4FE4S_FER_1"/>
    <property type="match status" value="1"/>
</dbReference>
<dbReference type="Pfam" id="PF00037">
    <property type="entry name" value="Fer4"/>
    <property type="match status" value="1"/>
</dbReference>
<keyword evidence="3 9" id="KW-0813">Transport</keyword>
<keyword evidence="6 9" id="KW-0249">Electron transport</keyword>
<reference evidence="11" key="1">
    <citation type="submission" date="2020-10" db="EMBL/GenBank/DDBJ databases">
        <title>Genomic Encyclopedia of Type Strains, Phase IV (KMG-IV): sequencing the most valuable type-strain genomes for metagenomic binning, comparative biology and taxonomic classification.</title>
        <authorList>
            <person name="Goeker M."/>
        </authorList>
    </citation>
    <scope>NUCLEOTIDE SEQUENCE</scope>
    <source>
        <strain evidence="11">DSM 13886</strain>
    </source>
</reference>
<organism evidence="11 12">
    <name type="scientific">Sporosarcina limicola</name>
    <dbReference type="NCBI Taxonomy" id="34101"/>
    <lineage>
        <taxon>Bacteria</taxon>
        <taxon>Bacillati</taxon>
        <taxon>Bacillota</taxon>
        <taxon>Bacilli</taxon>
        <taxon>Bacillales</taxon>
        <taxon>Caryophanaceae</taxon>
        <taxon>Sporosarcina</taxon>
    </lineage>
</organism>
<evidence type="ECO:0000256" key="3">
    <source>
        <dbReference type="ARBA" id="ARBA00022448"/>
    </source>
</evidence>
<dbReference type="InterPro" id="IPR050294">
    <property type="entry name" value="RnfB_subfamily"/>
</dbReference>
<evidence type="ECO:0000256" key="8">
    <source>
        <dbReference type="ARBA" id="ARBA00023014"/>
    </source>
</evidence>
<dbReference type="Gene3D" id="3.30.70.20">
    <property type="match status" value="1"/>
</dbReference>
<dbReference type="GO" id="GO:0051539">
    <property type="term" value="F:4 iron, 4 sulfur cluster binding"/>
    <property type="evidence" value="ECO:0007669"/>
    <property type="project" value="UniProtKB-UniRule"/>
</dbReference>
<keyword evidence="5 9" id="KW-0479">Metal-binding</keyword>
<evidence type="ECO:0000256" key="9">
    <source>
        <dbReference type="RuleBase" id="RU365098"/>
    </source>
</evidence>
<feature type="domain" description="4Fe-4S ferredoxin-type" evidence="10">
    <location>
        <begin position="31"/>
        <end position="60"/>
    </location>
</feature>
<keyword evidence="8 9" id="KW-0411">Iron-sulfur</keyword>
<evidence type="ECO:0000259" key="10">
    <source>
        <dbReference type="PROSITE" id="PS51379"/>
    </source>
</evidence>